<dbReference type="RefSeq" id="WP_142639317.1">
    <property type="nucleotide sequence ID" value="NZ_CANMDC010000013.1"/>
</dbReference>
<keyword evidence="3" id="KW-1185">Reference proteome</keyword>
<name>A0A521EVD8_9RHOB</name>
<dbReference type="AlphaFoldDB" id="A0A521EVD8"/>
<dbReference type="EMBL" id="FXTE01000014">
    <property type="protein sequence ID" value="SMO87874.1"/>
    <property type="molecule type" value="Genomic_DNA"/>
</dbReference>
<keyword evidence="1" id="KW-1133">Transmembrane helix</keyword>
<feature type="transmembrane region" description="Helical" evidence="1">
    <location>
        <begin position="112"/>
        <end position="133"/>
    </location>
</feature>
<feature type="transmembrane region" description="Helical" evidence="1">
    <location>
        <begin position="43"/>
        <end position="62"/>
    </location>
</feature>
<evidence type="ECO:0000313" key="2">
    <source>
        <dbReference type="EMBL" id="SMO87874.1"/>
    </source>
</evidence>
<organism evidence="2 3">
    <name type="scientific">Ruegeria faecimaris</name>
    <dbReference type="NCBI Taxonomy" id="686389"/>
    <lineage>
        <taxon>Bacteria</taxon>
        <taxon>Pseudomonadati</taxon>
        <taxon>Pseudomonadota</taxon>
        <taxon>Alphaproteobacteria</taxon>
        <taxon>Rhodobacterales</taxon>
        <taxon>Roseobacteraceae</taxon>
        <taxon>Ruegeria</taxon>
    </lineage>
</organism>
<keyword evidence="1" id="KW-0472">Membrane</keyword>
<dbReference type="OrthoDB" id="5195601at2"/>
<dbReference type="Proteomes" id="UP000319555">
    <property type="component" value="Unassembled WGS sequence"/>
</dbReference>
<feature type="transmembrane region" description="Helical" evidence="1">
    <location>
        <begin position="82"/>
        <end position="100"/>
    </location>
</feature>
<evidence type="ECO:0000313" key="3">
    <source>
        <dbReference type="Proteomes" id="UP000319555"/>
    </source>
</evidence>
<evidence type="ECO:0000256" key="1">
    <source>
        <dbReference type="SAM" id="Phobius"/>
    </source>
</evidence>
<protein>
    <recommendedName>
        <fullName evidence="4">Transmembrane protein</fullName>
    </recommendedName>
</protein>
<reference evidence="2 3" key="1">
    <citation type="submission" date="2017-05" db="EMBL/GenBank/DDBJ databases">
        <authorList>
            <person name="Varghese N."/>
            <person name="Submissions S."/>
        </authorList>
    </citation>
    <scope>NUCLEOTIDE SEQUENCE [LARGE SCALE GENOMIC DNA]</scope>
    <source>
        <strain evidence="2 3">DSM 28009</strain>
    </source>
</reference>
<gene>
    <name evidence="2" type="ORF">SAMN06265380_1142</name>
</gene>
<evidence type="ECO:0008006" key="4">
    <source>
        <dbReference type="Google" id="ProtNLM"/>
    </source>
</evidence>
<sequence>MIRTIHPIAGVIGFLTILTFWTSTLYSEIFASHATVASVKTMIVYGLFLLVPAMVIVGATGMSMGSRRKDASALAKKKRMPIIAANGLLILVPAALYLKAKAGAGAFDTSFYLVQVIELVAGATNLTLMGMSIRDGRAMTARRRSQSQK</sequence>
<keyword evidence="1" id="KW-0812">Transmembrane</keyword>
<accession>A0A521EVD8</accession>
<proteinExistence type="predicted"/>